<dbReference type="InterPro" id="IPR001962">
    <property type="entry name" value="Asn_synthase"/>
</dbReference>
<organism evidence="2 3">
    <name type="scientific">Streptomyces albipurpureus</name>
    <dbReference type="NCBI Taxonomy" id="2897419"/>
    <lineage>
        <taxon>Bacteria</taxon>
        <taxon>Bacillati</taxon>
        <taxon>Actinomycetota</taxon>
        <taxon>Actinomycetes</taxon>
        <taxon>Kitasatosporales</taxon>
        <taxon>Streptomycetaceae</taxon>
        <taxon>Streptomyces</taxon>
    </lineage>
</organism>
<evidence type="ECO:0000313" key="2">
    <source>
        <dbReference type="EMBL" id="MCM2389464.1"/>
    </source>
</evidence>
<dbReference type="InterPro" id="IPR014729">
    <property type="entry name" value="Rossmann-like_a/b/a_fold"/>
</dbReference>
<protein>
    <submittedName>
        <fullName evidence="2">Asparagine synthase-related protein</fullName>
    </submittedName>
</protein>
<evidence type="ECO:0000259" key="1">
    <source>
        <dbReference type="Pfam" id="PF00733"/>
    </source>
</evidence>
<dbReference type="Gene3D" id="3.40.50.620">
    <property type="entry name" value="HUPs"/>
    <property type="match status" value="1"/>
</dbReference>
<gene>
    <name evidence="2" type="ORF">NBG84_14375</name>
</gene>
<dbReference type="Proteomes" id="UP001431429">
    <property type="component" value="Unassembled WGS sequence"/>
</dbReference>
<sequence length="137" mass="14744">MHAARHALVLTPGHAPRVVEVPAERPQLDLVEGARQLRGALVTAVTRRAHRYEALSADLSGGVDSSLVTCLAAAARGLSALTYTDAVMAQDDDVRYARRVAAEVGGITHRVLDGKEPSVWRSRMWVRTRSRGHGVGS</sequence>
<dbReference type="Pfam" id="PF00733">
    <property type="entry name" value="Asn_synthase"/>
    <property type="match status" value="1"/>
</dbReference>
<dbReference type="SUPFAM" id="SSF52402">
    <property type="entry name" value="Adenine nucleotide alpha hydrolases-like"/>
    <property type="match status" value="1"/>
</dbReference>
<name>A0ABT0ULG7_9ACTN</name>
<dbReference type="EMBL" id="JAMQAW010000011">
    <property type="protein sequence ID" value="MCM2389464.1"/>
    <property type="molecule type" value="Genomic_DNA"/>
</dbReference>
<dbReference type="RefSeq" id="WP_250919812.1">
    <property type="nucleotide sequence ID" value="NZ_JAMQAW010000011.1"/>
</dbReference>
<reference evidence="2" key="1">
    <citation type="submission" date="2022-06" db="EMBL/GenBank/DDBJ databases">
        <title>Genome public.</title>
        <authorList>
            <person name="Sun Q."/>
        </authorList>
    </citation>
    <scope>NUCLEOTIDE SEQUENCE</scope>
    <source>
        <strain evidence="2">CWNU-1</strain>
    </source>
</reference>
<feature type="domain" description="Asparagine synthetase" evidence="1">
    <location>
        <begin position="37"/>
        <end position="111"/>
    </location>
</feature>
<comment type="caution">
    <text evidence="2">The sequence shown here is derived from an EMBL/GenBank/DDBJ whole genome shotgun (WGS) entry which is preliminary data.</text>
</comment>
<keyword evidence="3" id="KW-1185">Reference proteome</keyword>
<proteinExistence type="predicted"/>
<evidence type="ECO:0000313" key="3">
    <source>
        <dbReference type="Proteomes" id="UP001431429"/>
    </source>
</evidence>
<accession>A0ABT0ULG7</accession>